<accession>A0A7C2NFD1</accession>
<dbReference type="Pfam" id="PF13185">
    <property type="entry name" value="GAF_2"/>
    <property type="match status" value="1"/>
</dbReference>
<comment type="caution">
    <text evidence="3">The sequence shown here is derived from an EMBL/GenBank/DDBJ whole genome shotgun (WGS) entry which is preliminary data.</text>
</comment>
<proteinExistence type="predicted"/>
<feature type="coiled-coil region" evidence="1">
    <location>
        <begin position="20"/>
        <end position="87"/>
    </location>
</feature>
<protein>
    <submittedName>
        <fullName evidence="3">GAF domain-containing protein</fullName>
    </submittedName>
</protein>
<sequence length="252" mass="26838">MKETSSGGLKLPEGSGQELVAELKTTLEKARELVRELEHKLQSAGVATAGKGEDDLAQRLARTEADVKELAAQLAASERQISRLMNLYVATYQLHATLTPAEVLQTIAEIAVNLLGAEAFAVLLRRDGGQGFEVALAQGFDTGAYPLFAGDEYLGGEAAVDATLADGTLRLAPIPNSSVVAVVPLKVQGEIVGALVVLKLLPHKPSLRPEDRELLDLLSAHAASALFAARIFATKDRRLRTLESLIKLARGE</sequence>
<evidence type="ECO:0000256" key="1">
    <source>
        <dbReference type="SAM" id="Coils"/>
    </source>
</evidence>
<organism evidence="3">
    <name type="scientific">Thermoanaerobaculum aquaticum</name>
    <dbReference type="NCBI Taxonomy" id="1312852"/>
    <lineage>
        <taxon>Bacteria</taxon>
        <taxon>Pseudomonadati</taxon>
        <taxon>Acidobacteriota</taxon>
        <taxon>Thermoanaerobaculia</taxon>
        <taxon>Thermoanaerobaculales</taxon>
        <taxon>Thermoanaerobaculaceae</taxon>
        <taxon>Thermoanaerobaculum</taxon>
    </lineage>
</organism>
<dbReference type="AlphaFoldDB" id="A0A7C2NFD1"/>
<gene>
    <name evidence="3" type="ORF">ENQ31_00740</name>
</gene>
<evidence type="ECO:0000313" key="3">
    <source>
        <dbReference type="EMBL" id="HET46683.1"/>
    </source>
</evidence>
<evidence type="ECO:0000259" key="2">
    <source>
        <dbReference type="Pfam" id="PF13185"/>
    </source>
</evidence>
<dbReference type="SUPFAM" id="SSF55781">
    <property type="entry name" value="GAF domain-like"/>
    <property type="match status" value="1"/>
</dbReference>
<dbReference type="InterPro" id="IPR029016">
    <property type="entry name" value="GAF-like_dom_sf"/>
</dbReference>
<dbReference type="EMBL" id="DSMR01000049">
    <property type="protein sequence ID" value="HET46683.1"/>
    <property type="molecule type" value="Genomic_DNA"/>
</dbReference>
<reference evidence="3" key="1">
    <citation type="journal article" date="2020" name="mSystems">
        <title>Genome- and Community-Level Interaction Insights into Carbon Utilization and Element Cycling Functions of Hydrothermarchaeota in Hydrothermal Sediment.</title>
        <authorList>
            <person name="Zhou Z."/>
            <person name="Liu Y."/>
            <person name="Xu W."/>
            <person name="Pan J."/>
            <person name="Luo Z.H."/>
            <person name="Li M."/>
        </authorList>
    </citation>
    <scope>NUCLEOTIDE SEQUENCE [LARGE SCALE GENOMIC DNA]</scope>
    <source>
        <strain evidence="3">SpSt-299</strain>
    </source>
</reference>
<dbReference type="Gene3D" id="3.30.450.40">
    <property type="match status" value="1"/>
</dbReference>
<name>A0A7C2NFD1_9BACT</name>
<feature type="domain" description="GAF" evidence="2">
    <location>
        <begin position="98"/>
        <end position="226"/>
    </location>
</feature>
<keyword evidence="1" id="KW-0175">Coiled coil</keyword>
<dbReference type="InterPro" id="IPR003018">
    <property type="entry name" value="GAF"/>
</dbReference>